<dbReference type="SUPFAM" id="SSF49299">
    <property type="entry name" value="PKD domain"/>
    <property type="match status" value="1"/>
</dbReference>
<keyword evidence="4 10" id="KW-0964">Secreted</keyword>
<evidence type="ECO:0000313" key="15">
    <source>
        <dbReference type="EMBL" id="MFC4243912.1"/>
    </source>
</evidence>
<dbReference type="EC" id="3.1.1.-" evidence="10"/>
<evidence type="ECO:0000256" key="2">
    <source>
        <dbReference type="ARBA" id="ARBA00007534"/>
    </source>
</evidence>
<dbReference type="SUPFAM" id="SSF53474">
    <property type="entry name" value="alpha/beta-Hydrolases"/>
    <property type="match status" value="1"/>
</dbReference>
<feature type="transmembrane region" description="Helical" evidence="12">
    <location>
        <begin position="556"/>
        <end position="576"/>
    </location>
</feature>
<keyword evidence="12" id="KW-1133">Transmembrane helix</keyword>
<feature type="signal peptide" evidence="10">
    <location>
        <begin position="1"/>
        <end position="34"/>
    </location>
</feature>
<evidence type="ECO:0000256" key="4">
    <source>
        <dbReference type="ARBA" id="ARBA00022525"/>
    </source>
</evidence>
<evidence type="ECO:0000256" key="11">
    <source>
        <dbReference type="SAM" id="MobiDB-lite"/>
    </source>
</evidence>
<evidence type="ECO:0000256" key="9">
    <source>
        <dbReference type="ARBA" id="ARBA00023326"/>
    </source>
</evidence>
<keyword evidence="7" id="KW-1015">Disulfide bond</keyword>
<dbReference type="InterPro" id="IPR000601">
    <property type="entry name" value="PKD_dom"/>
</dbReference>
<dbReference type="PROSITE" id="PS50853">
    <property type="entry name" value="FN3"/>
    <property type="match status" value="1"/>
</dbReference>
<dbReference type="PANTHER" id="PTHR33630:SF9">
    <property type="entry name" value="CUTINASE 4"/>
    <property type="match status" value="1"/>
</dbReference>
<dbReference type="InterPro" id="IPR036116">
    <property type="entry name" value="FN3_sf"/>
</dbReference>
<keyword evidence="3 10" id="KW-0719">Serine esterase</keyword>
<dbReference type="SUPFAM" id="SSF49265">
    <property type="entry name" value="Fibronectin type III"/>
    <property type="match status" value="1"/>
</dbReference>
<dbReference type="Proteomes" id="UP001595900">
    <property type="component" value="Unassembled WGS sequence"/>
</dbReference>
<feature type="compositionally biased region" description="Pro residues" evidence="11">
    <location>
        <begin position="40"/>
        <end position="64"/>
    </location>
</feature>
<evidence type="ECO:0000259" key="14">
    <source>
        <dbReference type="PROSITE" id="PS50853"/>
    </source>
</evidence>
<name>A0ABV8Q912_9MICO</name>
<evidence type="ECO:0000313" key="16">
    <source>
        <dbReference type="Proteomes" id="UP001595900"/>
    </source>
</evidence>
<dbReference type="InterPro" id="IPR000675">
    <property type="entry name" value="Cutinase/axe"/>
</dbReference>
<keyword evidence="8" id="KW-0326">Glycosidase</keyword>
<protein>
    <recommendedName>
        <fullName evidence="10">Cutinase</fullName>
        <ecNumber evidence="10">3.1.1.-</ecNumber>
    </recommendedName>
</protein>
<keyword evidence="9" id="KW-0624">Polysaccharide degradation</keyword>
<dbReference type="Pfam" id="PF18911">
    <property type="entry name" value="PKD_4"/>
    <property type="match status" value="1"/>
</dbReference>
<evidence type="ECO:0000256" key="7">
    <source>
        <dbReference type="ARBA" id="ARBA00023157"/>
    </source>
</evidence>
<comment type="function">
    <text evidence="10">Catalyzes the hydrolysis of complex carboxylic polyesters found in the cell wall of plants. Degrades cutin, a macromolecule that forms the structure of the plant cuticle.</text>
</comment>
<dbReference type="InterPro" id="IPR003961">
    <property type="entry name" value="FN3_dom"/>
</dbReference>
<dbReference type="RefSeq" id="WP_390228987.1">
    <property type="nucleotide sequence ID" value="NZ_JBHSCN010000005.1"/>
</dbReference>
<comment type="caution">
    <text evidence="15">The sequence shown here is derived from an EMBL/GenBank/DDBJ whole genome shotgun (WGS) entry which is preliminary data.</text>
</comment>
<proteinExistence type="inferred from homology"/>
<dbReference type="InterPro" id="IPR035986">
    <property type="entry name" value="PKD_dom_sf"/>
</dbReference>
<dbReference type="SMART" id="SM01110">
    <property type="entry name" value="Cutinase"/>
    <property type="match status" value="1"/>
</dbReference>
<dbReference type="Pfam" id="PF01083">
    <property type="entry name" value="Cutinase"/>
    <property type="match status" value="1"/>
</dbReference>
<dbReference type="InterPro" id="IPR013783">
    <property type="entry name" value="Ig-like_fold"/>
</dbReference>
<gene>
    <name evidence="15" type="ORF">ACFOYW_11045</name>
</gene>
<feature type="chain" id="PRO_5044997948" description="Cutinase" evidence="10">
    <location>
        <begin position="35"/>
        <end position="586"/>
    </location>
</feature>
<feature type="domain" description="PKD" evidence="13">
    <location>
        <begin position="377"/>
        <end position="442"/>
    </location>
</feature>
<evidence type="ECO:0000256" key="5">
    <source>
        <dbReference type="ARBA" id="ARBA00022729"/>
    </source>
</evidence>
<comment type="similarity">
    <text evidence="2 10">Belongs to the cutinase family.</text>
</comment>
<keyword evidence="6 10" id="KW-0378">Hydrolase</keyword>
<keyword evidence="12" id="KW-0472">Membrane</keyword>
<keyword evidence="16" id="KW-1185">Reference proteome</keyword>
<sequence length="586" mass="59792">MSAPWKRIRRLPVAATAALLGLTLTAMSPTVAGAAGATPAPTPPALDVPAASAPPTPVPAPKTAPTPSAGNTCPDFEFIGARGSGEDNEYSASTRYTAKNPTFGMGGELNDVYQRVAQAAAQNGETVTPYGVPYPAVGIDVVSGETLATGDLSVYTKSVDLGAHAATAELERVSRACPNTGVIVGGYSQGAQAMVDAVLAATPNARAAVVAAVFFGNTYFDASDQADDYGSYDPDLDGYLVNSGLLPSSAIGANGPVGSDWAKAFGTAAIFDYCHNGDPICGLVDERSVGGKSYPVRDFAHIVSANGATNPNILTQHTAYSSAGDTANAAQQLKSLLGLPLGAPSAPTTAELTVAGTATVGTPTTLNAGGSLSDPADPILRYEWSVDAGTALAHTATTVRPRYTTSFDTPGAHRVTVTITTASGTTSSASETLQAVAAPVATPAQPTKVQGVPGDGAATLKWPEVSGADFYAVTDGTGKLLTAFTPLVPGQNPVSWTDTGLKNGSERTYRVYAVNGMGQSRASTVVKVTPHAASQRPVAPPVALPMPNTTLIDPELVWSLGLGLIVVVVGIAMFAAQPRSRRRRLR</sequence>
<dbReference type="EMBL" id="JBHSCN010000005">
    <property type="protein sequence ID" value="MFC4243912.1"/>
    <property type="molecule type" value="Genomic_DNA"/>
</dbReference>
<dbReference type="PROSITE" id="PS50093">
    <property type="entry name" value="PKD"/>
    <property type="match status" value="1"/>
</dbReference>
<evidence type="ECO:0000256" key="3">
    <source>
        <dbReference type="ARBA" id="ARBA00022487"/>
    </source>
</evidence>
<keyword evidence="9" id="KW-0119">Carbohydrate metabolism</keyword>
<comment type="subcellular location">
    <subcellularLocation>
        <location evidence="1 10">Secreted</location>
    </subcellularLocation>
</comment>
<dbReference type="Gene3D" id="2.60.40.10">
    <property type="entry name" value="Immunoglobulins"/>
    <property type="match status" value="2"/>
</dbReference>
<accession>A0ABV8Q912</accession>
<keyword evidence="5 10" id="KW-0732">Signal</keyword>
<evidence type="ECO:0000259" key="13">
    <source>
        <dbReference type="PROSITE" id="PS50093"/>
    </source>
</evidence>
<dbReference type="Gene3D" id="3.40.50.1820">
    <property type="entry name" value="alpha/beta hydrolase"/>
    <property type="match status" value="1"/>
</dbReference>
<organism evidence="15 16">
    <name type="scientific">Gryllotalpicola reticulitermitis</name>
    <dbReference type="NCBI Taxonomy" id="1184153"/>
    <lineage>
        <taxon>Bacteria</taxon>
        <taxon>Bacillati</taxon>
        <taxon>Actinomycetota</taxon>
        <taxon>Actinomycetes</taxon>
        <taxon>Micrococcales</taxon>
        <taxon>Microbacteriaceae</taxon>
        <taxon>Gryllotalpicola</taxon>
    </lineage>
</organism>
<keyword evidence="12" id="KW-0812">Transmembrane</keyword>
<feature type="region of interest" description="Disordered" evidence="11">
    <location>
        <begin position="34"/>
        <end position="92"/>
    </location>
</feature>
<evidence type="ECO:0000256" key="8">
    <source>
        <dbReference type="ARBA" id="ARBA00023295"/>
    </source>
</evidence>
<feature type="domain" description="Fibronectin type-III" evidence="14">
    <location>
        <begin position="442"/>
        <end position="533"/>
    </location>
</feature>
<dbReference type="PROSITE" id="PS00155">
    <property type="entry name" value="CUTINASE_1"/>
    <property type="match status" value="1"/>
</dbReference>
<dbReference type="PANTHER" id="PTHR33630">
    <property type="entry name" value="CUTINASE RV1984C-RELATED-RELATED"/>
    <property type="match status" value="1"/>
</dbReference>
<evidence type="ECO:0000256" key="12">
    <source>
        <dbReference type="SAM" id="Phobius"/>
    </source>
</evidence>
<evidence type="ECO:0000256" key="6">
    <source>
        <dbReference type="ARBA" id="ARBA00022801"/>
    </source>
</evidence>
<evidence type="ECO:0000256" key="1">
    <source>
        <dbReference type="ARBA" id="ARBA00004613"/>
    </source>
</evidence>
<dbReference type="InterPro" id="IPR043580">
    <property type="entry name" value="CUTINASE_1"/>
</dbReference>
<dbReference type="InterPro" id="IPR029058">
    <property type="entry name" value="AB_hydrolase_fold"/>
</dbReference>
<evidence type="ECO:0000256" key="10">
    <source>
        <dbReference type="RuleBase" id="RU361263"/>
    </source>
</evidence>
<reference evidence="16" key="1">
    <citation type="journal article" date="2019" name="Int. J. Syst. Evol. Microbiol.">
        <title>The Global Catalogue of Microorganisms (GCM) 10K type strain sequencing project: providing services to taxonomists for standard genome sequencing and annotation.</title>
        <authorList>
            <consortium name="The Broad Institute Genomics Platform"/>
            <consortium name="The Broad Institute Genome Sequencing Center for Infectious Disease"/>
            <person name="Wu L."/>
            <person name="Ma J."/>
        </authorList>
    </citation>
    <scope>NUCLEOTIDE SEQUENCE [LARGE SCALE GENOMIC DNA]</scope>
    <source>
        <strain evidence="16">CGMCC 1.10363</strain>
    </source>
</reference>